<evidence type="ECO:0008006" key="3">
    <source>
        <dbReference type="Google" id="ProtNLM"/>
    </source>
</evidence>
<dbReference type="SUPFAM" id="SSF51905">
    <property type="entry name" value="FAD/NAD(P)-binding domain"/>
    <property type="match status" value="1"/>
</dbReference>
<evidence type="ECO:0000313" key="2">
    <source>
        <dbReference type="Proteomes" id="UP000014500"/>
    </source>
</evidence>
<keyword evidence="2" id="KW-1185">Reference proteome</keyword>
<dbReference type="PANTHER" id="PTHR43100">
    <property type="entry name" value="GLUTAMATE SYNTHASE [NADPH] SMALL CHAIN"/>
    <property type="match status" value="1"/>
</dbReference>
<dbReference type="PANTHER" id="PTHR43100:SF1">
    <property type="entry name" value="GLUTAMATE SYNTHASE [NADPH] SMALL CHAIN"/>
    <property type="match status" value="1"/>
</dbReference>
<reference evidence="2" key="1">
    <citation type="submission" date="2011-05" db="EMBL/GenBank/DDBJ databases">
        <authorList>
            <person name="Richards S.R."/>
            <person name="Qu J."/>
            <person name="Jiang H."/>
            <person name="Jhangiani S.N."/>
            <person name="Agravi P."/>
            <person name="Goodspeed R."/>
            <person name="Gross S."/>
            <person name="Mandapat C."/>
            <person name="Jackson L."/>
            <person name="Mathew T."/>
            <person name="Pu L."/>
            <person name="Thornton R."/>
            <person name="Saada N."/>
            <person name="Wilczek-Boney K.B."/>
            <person name="Lee S."/>
            <person name="Kovar C."/>
            <person name="Wu Y."/>
            <person name="Scherer S.E."/>
            <person name="Worley K.C."/>
            <person name="Muzny D.M."/>
            <person name="Gibbs R."/>
        </authorList>
    </citation>
    <scope>NUCLEOTIDE SEQUENCE</scope>
    <source>
        <strain evidence="2">Brora</strain>
    </source>
</reference>
<dbReference type="Gene3D" id="3.50.50.60">
    <property type="entry name" value="FAD/NAD(P)-binding domain"/>
    <property type="match status" value="1"/>
</dbReference>
<name>T1JCA2_STRMM</name>
<dbReference type="Proteomes" id="UP000014500">
    <property type="component" value="Unassembled WGS sequence"/>
</dbReference>
<dbReference type="eggNOG" id="KOG0399">
    <property type="taxonomic scope" value="Eukaryota"/>
</dbReference>
<accession>T1JCA2</accession>
<dbReference type="AlphaFoldDB" id="T1JCA2"/>
<dbReference type="InterPro" id="IPR051394">
    <property type="entry name" value="Glutamate_Synthase"/>
</dbReference>
<dbReference type="InterPro" id="IPR036188">
    <property type="entry name" value="FAD/NAD-bd_sf"/>
</dbReference>
<reference evidence="1" key="2">
    <citation type="submission" date="2015-02" db="UniProtKB">
        <authorList>
            <consortium name="EnsemblMetazoa"/>
        </authorList>
    </citation>
    <scope>IDENTIFICATION</scope>
</reference>
<protein>
    <recommendedName>
        <fullName evidence="3">FAD/NAD(P)-binding domain-containing protein</fullName>
    </recommendedName>
</protein>
<evidence type="ECO:0000313" key="1">
    <source>
        <dbReference type="EnsemblMetazoa" id="SMAR011412-PA"/>
    </source>
</evidence>
<dbReference type="STRING" id="126957.T1JCA2"/>
<sequence length="112" mass="12352">MEMVRWRESRLSRLSVQRMTRADGSLKEDQRSTSKYLKKGVNESNILTPNGKFNASVANVYAAGDCRRGQSLVVHAINESRQAAQQIDRDLTIAVSLPEPGGVFQLMSTVGA</sequence>
<dbReference type="EMBL" id="JH432064">
    <property type="status" value="NOT_ANNOTATED_CDS"/>
    <property type="molecule type" value="Genomic_DNA"/>
</dbReference>
<organism evidence="1 2">
    <name type="scientific">Strigamia maritima</name>
    <name type="common">European centipede</name>
    <name type="synonym">Geophilus maritimus</name>
    <dbReference type="NCBI Taxonomy" id="126957"/>
    <lineage>
        <taxon>Eukaryota</taxon>
        <taxon>Metazoa</taxon>
        <taxon>Ecdysozoa</taxon>
        <taxon>Arthropoda</taxon>
        <taxon>Myriapoda</taxon>
        <taxon>Chilopoda</taxon>
        <taxon>Pleurostigmophora</taxon>
        <taxon>Geophilomorpha</taxon>
        <taxon>Linotaeniidae</taxon>
        <taxon>Strigamia</taxon>
    </lineage>
</organism>
<dbReference type="EnsemblMetazoa" id="SMAR011412-RA">
    <property type="protein sequence ID" value="SMAR011412-PA"/>
    <property type="gene ID" value="SMAR011412"/>
</dbReference>
<dbReference type="HOGENOM" id="CLU_2149008_0_0_1"/>
<proteinExistence type="predicted"/>